<reference evidence="2" key="1">
    <citation type="submission" date="2023-07" db="EMBL/GenBank/DDBJ databases">
        <authorList>
            <person name="Yue Y."/>
        </authorList>
    </citation>
    <scope>NUCLEOTIDE SEQUENCE [LARGE SCALE GENOMIC DNA]</scope>
    <source>
        <strain evidence="2">2Y89</strain>
    </source>
</reference>
<dbReference type="EMBL" id="JAIUJS010000001">
    <property type="protein sequence ID" value="MCA0151748.1"/>
    <property type="molecule type" value="Genomic_DNA"/>
</dbReference>
<dbReference type="RefSeq" id="WP_224476720.1">
    <property type="nucleotide sequence ID" value="NZ_JAIUJS010000001.1"/>
</dbReference>
<protein>
    <recommendedName>
        <fullName evidence="3">YD repeat-containing protein</fullName>
    </recommendedName>
</protein>
<accession>A0ABS7XVS2</accession>
<comment type="caution">
    <text evidence="1">The sequence shown here is derived from an EMBL/GenBank/DDBJ whole genome shotgun (WGS) entry which is preliminary data.</text>
</comment>
<name>A0ABS7XVS2_9FLAO</name>
<evidence type="ECO:0000313" key="1">
    <source>
        <dbReference type="EMBL" id="MCA0151748.1"/>
    </source>
</evidence>
<proteinExistence type="predicted"/>
<organism evidence="1 2">
    <name type="scientific">Winogradskyella vincentii</name>
    <dbReference type="NCBI Taxonomy" id="2877122"/>
    <lineage>
        <taxon>Bacteria</taxon>
        <taxon>Pseudomonadati</taxon>
        <taxon>Bacteroidota</taxon>
        <taxon>Flavobacteriia</taxon>
        <taxon>Flavobacteriales</taxon>
        <taxon>Flavobacteriaceae</taxon>
        <taxon>Winogradskyella</taxon>
    </lineage>
</organism>
<gene>
    <name evidence="1" type="ORF">LBV24_00880</name>
</gene>
<dbReference type="Proteomes" id="UP001198402">
    <property type="component" value="Unassembled WGS sequence"/>
</dbReference>
<evidence type="ECO:0008006" key="3">
    <source>
        <dbReference type="Google" id="ProtNLM"/>
    </source>
</evidence>
<keyword evidence="2" id="KW-1185">Reference proteome</keyword>
<sequence length="310" mass="34450">MKKLLILLFATTLIFSCENEPIDGDLSGNNNNGGTTGGSESDDLSLLLYELDTQINFDFFGVPIESVTNSDINILNDRIVSGVNAFSVSGSPFETENQIITRNSTGQIISDISVNSGGITTNETQVFYTNGMITQITYDYYEDDIDDYTYNFTYDGNTITRTEVGSSISTIFTIDGFDRVIRKESFDGATSIQNESVVYSGVGNINSSVTTGEAQSNTSYQFDDNENPLKAVYEDNYLLRFLTDDYSDEIGPQIAQFLSSNNWSSATFNDEAFSFDLQYNTAGRIISRDIAYDFGAELAFEFNERFTYVN</sequence>
<dbReference type="PROSITE" id="PS51257">
    <property type="entry name" value="PROKAR_LIPOPROTEIN"/>
    <property type="match status" value="1"/>
</dbReference>
<evidence type="ECO:0000313" key="2">
    <source>
        <dbReference type="Proteomes" id="UP001198402"/>
    </source>
</evidence>